<feature type="repeat" description="TPR" evidence="3">
    <location>
        <begin position="90"/>
        <end position="123"/>
    </location>
</feature>
<evidence type="ECO:0000256" key="2">
    <source>
        <dbReference type="ARBA" id="ARBA00022803"/>
    </source>
</evidence>
<feature type="repeat" description="TPR" evidence="3">
    <location>
        <begin position="419"/>
        <end position="452"/>
    </location>
</feature>
<dbReference type="Gene3D" id="1.25.40.10">
    <property type="entry name" value="Tetratricopeptide repeat domain"/>
    <property type="match status" value="6"/>
</dbReference>
<feature type="coiled-coil region" evidence="4">
    <location>
        <begin position="294"/>
        <end position="321"/>
    </location>
</feature>
<reference evidence="6 7" key="1">
    <citation type="journal article" date="2015" name="Microbiome">
        <title>Genomic resolution of linkages in carbon, nitrogen, and sulfur cycling among widespread estuary sediment bacteria.</title>
        <authorList>
            <person name="Baker B.J."/>
            <person name="Lazar C.S."/>
            <person name="Teske A.P."/>
            <person name="Dick G.J."/>
        </authorList>
    </citation>
    <scope>NUCLEOTIDE SEQUENCE [LARGE SCALE GENOMIC DNA]</scope>
    <source>
        <strain evidence="6">SM23_60</strain>
    </source>
</reference>
<dbReference type="InterPro" id="IPR019734">
    <property type="entry name" value="TPR_rpt"/>
</dbReference>
<name>A0A0S8GLG9_UNCW3</name>
<feature type="repeat" description="TPR" evidence="3">
    <location>
        <begin position="453"/>
        <end position="486"/>
    </location>
</feature>
<evidence type="ECO:0000256" key="3">
    <source>
        <dbReference type="PROSITE-ProRule" id="PRU00339"/>
    </source>
</evidence>
<dbReference type="PANTHER" id="PTHR44858:SF1">
    <property type="entry name" value="UDP-N-ACETYLGLUCOSAMINE--PEPTIDE N-ACETYLGLUCOSAMINYLTRANSFERASE SPINDLY-RELATED"/>
    <property type="match status" value="1"/>
</dbReference>
<accession>A0A0S8GLG9</accession>
<feature type="repeat" description="TPR" evidence="3">
    <location>
        <begin position="258"/>
        <end position="291"/>
    </location>
</feature>
<dbReference type="Pfam" id="PF13432">
    <property type="entry name" value="TPR_16"/>
    <property type="match status" value="2"/>
</dbReference>
<evidence type="ECO:0000256" key="4">
    <source>
        <dbReference type="SAM" id="Coils"/>
    </source>
</evidence>
<dbReference type="Pfam" id="PF14559">
    <property type="entry name" value="TPR_19"/>
    <property type="match status" value="1"/>
</dbReference>
<dbReference type="Pfam" id="PF00515">
    <property type="entry name" value="TPR_1"/>
    <property type="match status" value="2"/>
</dbReference>
<keyword evidence="2 3" id="KW-0802">TPR repeat</keyword>
<dbReference type="SMART" id="SM00028">
    <property type="entry name" value="TPR"/>
    <property type="match status" value="10"/>
</dbReference>
<feature type="repeat" description="TPR" evidence="3">
    <location>
        <begin position="22"/>
        <end position="55"/>
    </location>
</feature>
<feature type="repeat" description="TPR" evidence="3">
    <location>
        <begin position="157"/>
        <end position="190"/>
    </location>
</feature>
<dbReference type="PROSITE" id="PS50005">
    <property type="entry name" value="TPR"/>
    <property type="match status" value="7"/>
</dbReference>
<evidence type="ECO:0000313" key="6">
    <source>
        <dbReference type="EMBL" id="KPK73609.1"/>
    </source>
</evidence>
<dbReference type="InterPro" id="IPR011990">
    <property type="entry name" value="TPR-like_helical_dom_sf"/>
</dbReference>
<dbReference type="SUPFAM" id="SSF48452">
    <property type="entry name" value="TPR-like"/>
    <property type="match status" value="2"/>
</dbReference>
<feature type="non-terminal residue" evidence="6">
    <location>
        <position position="543"/>
    </location>
</feature>
<evidence type="ECO:0000256" key="5">
    <source>
        <dbReference type="SAM" id="MobiDB-lite"/>
    </source>
</evidence>
<protein>
    <submittedName>
        <fullName evidence="6">Uncharacterized protein</fullName>
    </submittedName>
</protein>
<proteinExistence type="predicted"/>
<evidence type="ECO:0000256" key="1">
    <source>
        <dbReference type="ARBA" id="ARBA00022737"/>
    </source>
</evidence>
<feature type="region of interest" description="Disordered" evidence="5">
    <location>
        <begin position="517"/>
        <end position="543"/>
    </location>
</feature>
<feature type="repeat" description="TPR" evidence="3">
    <location>
        <begin position="191"/>
        <end position="224"/>
    </location>
</feature>
<dbReference type="AlphaFoldDB" id="A0A0S8GLG9"/>
<dbReference type="PROSITE" id="PS50293">
    <property type="entry name" value="TPR_REGION"/>
    <property type="match status" value="2"/>
</dbReference>
<dbReference type="InterPro" id="IPR050498">
    <property type="entry name" value="Ycf3"/>
</dbReference>
<dbReference type="Pfam" id="PF13414">
    <property type="entry name" value="TPR_11"/>
    <property type="match status" value="1"/>
</dbReference>
<keyword evidence="1" id="KW-0677">Repeat</keyword>
<evidence type="ECO:0000313" key="7">
    <source>
        <dbReference type="Proteomes" id="UP000051096"/>
    </source>
</evidence>
<gene>
    <name evidence="6" type="ORF">AMJ87_01350</name>
</gene>
<keyword evidence="4" id="KW-0175">Coiled coil</keyword>
<comment type="caution">
    <text evidence="6">The sequence shown here is derived from an EMBL/GenBank/DDBJ whole genome shotgun (WGS) entry which is preliminary data.</text>
</comment>
<sequence length="543" mass="61240">MISKEERNILKGFAERIAPDDPGAHNNLAIVYYNKGLYDEAVEELEKALEIDPTFVLARNNLDIVLKATGRLDEQVEQLARSIEHEPYDEEKTLHLADKYRKLNRYSQAIRCYKRVIDANSQSVDAFFGLGITLKLLGKYDDALEEVKRALGIQQSARIYRTLGELYFNKGVIDLAIKNFQEAISLDNSQAETHFLLGFALGEKGKLDESLQEVRRAIELNPALAQFEPNLPIDIERHKTHWEFLKEQLGVPASEKEYGVHFRLGTAYRNKGLFSEAKREFNECLAYSENKAELHLALAEIALLLNEVDEAQNHLDHISEQDISALCANARGVVCILKDDFENSRMWLKKALDLQHDFDAAFNNLGVCAHAQGKTDDALQWYQKAVAAGNTDACYNMGMYYLRKHDFESAGALFGGDSPDDYFGRAIIHAELGEDEKAVELLNRVVELMPHHAGAYYNLGFIYTKLGKFKEGLEYTRRGIELEPAYEDSKLRLCLGPEVIGFGPYYRKRGEGVTVTEEEATAKAAEVSAENETTLPELDLPSA</sequence>
<organism evidence="6 7">
    <name type="scientific">candidate division WOR_3 bacterium SM23_60</name>
    <dbReference type="NCBI Taxonomy" id="1703780"/>
    <lineage>
        <taxon>Bacteria</taxon>
        <taxon>Bacteria division WOR-3</taxon>
    </lineage>
</organism>
<dbReference type="Proteomes" id="UP000051096">
    <property type="component" value="Unassembled WGS sequence"/>
</dbReference>
<dbReference type="PANTHER" id="PTHR44858">
    <property type="entry name" value="TETRATRICOPEPTIDE REPEAT PROTEIN 6"/>
    <property type="match status" value="1"/>
</dbReference>
<dbReference type="EMBL" id="LJUO01000006">
    <property type="protein sequence ID" value="KPK73609.1"/>
    <property type="molecule type" value="Genomic_DNA"/>
</dbReference>